<accession>A0A0F4ZDF4</accession>
<feature type="compositionally biased region" description="Polar residues" evidence="6">
    <location>
        <begin position="356"/>
        <end position="370"/>
    </location>
</feature>
<comment type="similarity">
    <text evidence="5">Belongs to the SAT4 family.</text>
</comment>
<gene>
    <name evidence="9" type="ORF">TD95_004284</name>
</gene>
<evidence type="ECO:0000313" key="10">
    <source>
        <dbReference type="Proteomes" id="UP000033483"/>
    </source>
</evidence>
<comment type="caution">
    <text evidence="9">The sequence shown here is derived from an EMBL/GenBank/DDBJ whole genome shotgun (WGS) entry which is preliminary data.</text>
</comment>
<reference evidence="9 10" key="1">
    <citation type="submission" date="2015-03" db="EMBL/GenBank/DDBJ databases">
        <authorList>
            <person name="Radwan O."/>
            <person name="Al-Naeli F.A."/>
            <person name="Rendon G.A."/>
            <person name="Fields C."/>
        </authorList>
    </citation>
    <scope>NUCLEOTIDE SEQUENCE [LARGE SCALE GENOMIC DNA]</scope>
    <source>
        <strain evidence="9">CR-DP1</strain>
    </source>
</reference>
<comment type="subcellular location">
    <subcellularLocation>
        <location evidence="1">Membrane</location>
        <topology evidence="1">Multi-pass membrane protein</topology>
    </subcellularLocation>
</comment>
<dbReference type="AlphaFoldDB" id="A0A0F4ZDF4"/>
<keyword evidence="4 7" id="KW-0472">Membrane</keyword>
<dbReference type="Proteomes" id="UP000033483">
    <property type="component" value="Unassembled WGS sequence"/>
</dbReference>
<protein>
    <recommendedName>
        <fullName evidence="8">Rhodopsin domain-containing protein</fullName>
    </recommendedName>
</protein>
<evidence type="ECO:0000256" key="5">
    <source>
        <dbReference type="ARBA" id="ARBA00038359"/>
    </source>
</evidence>
<organism evidence="9 10">
    <name type="scientific">Thielaviopsis punctulata</name>
    <dbReference type="NCBI Taxonomy" id="72032"/>
    <lineage>
        <taxon>Eukaryota</taxon>
        <taxon>Fungi</taxon>
        <taxon>Dikarya</taxon>
        <taxon>Ascomycota</taxon>
        <taxon>Pezizomycotina</taxon>
        <taxon>Sordariomycetes</taxon>
        <taxon>Hypocreomycetidae</taxon>
        <taxon>Microascales</taxon>
        <taxon>Ceratocystidaceae</taxon>
        <taxon>Thielaviopsis</taxon>
    </lineage>
</organism>
<evidence type="ECO:0000313" key="9">
    <source>
        <dbReference type="EMBL" id="KKA28161.1"/>
    </source>
</evidence>
<evidence type="ECO:0000256" key="4">
    <source>
        <dbReference type="ARBA" id="ARBA00023136"/>
    </source>
</evidence>
<evidence type="ECO:0000256" key="7">
    <source>
        <dbReference type="SAM" id="Phobius"/>
    </source>
</evidence>
<feature type="transmembrane region" description="Helical" evidence="7">
    <location>
        <begin position="44"/>
        <end position="64"/>
    </location>
</feature>
<dbReference type="InterPro" id="IPR049326">
    <property type="entry name" value="Rhodopsin_dom_fungi"/>
</dbReference>
<feature type="region of interest" description="Disordered" evidence="6">
    <location>
        <begin position="356"/>
        <end position="375"/>
    </location>
</feature>
<dbReference type="EMBL" id="LAEV01001410">
    <property type="protein sequence ID" value="KKA28161.1"/>
    <property type="molecule type" value="Genomic_DNA"/>
</dbReference>
<keyword evidence="2 7" id="KW-0812">Transmembrane</keyword>
<feature type="transmembrane region" description="Helical" evidence="7">
    <location>
        <begin position="235"/>
        <end position="255"/>
    </location>
</feature>
<dbReference type="GO" id="GO:0016020">
    <property type="term" value="C:membrane"/>
    <property type="evidence" value="ECO:0007669"/>
    <property type="project" value="UniProtKB-SubCell"/>
</dbReference>
<sequence length="409" mass="45466">MPSDQQRQDGMIVSATVLTAVSGVFMLIRLMIRCLVIRKPGWDDLTITAAYLAAVAYVIELYYGKANHIGFPMTTLTYENMVELMKITLAIEITYYITVSLIKISILLMYLRFGTTYALLLMYTANNAPAVEKWFRRLTLGTLIFHTIFFFVCVIVTTNQCMPLNKWWDLTRVGNENCIDTTAFFYCEFPSACLGCSTKLTSLATSGINILTDFWILGLPICTLRKINRPSKEKFALLAVFGVGCFGCITSIIRLKSIKTYTKAKDPFRSSLAVNVWSMIEINVAMLCASIPALKPLFTPRRLIDTIRNSKGISNSGSGNIRTQNWVGYNRSGSGSGMDKGPRSIEDIVLETKASSNVAKSSMDGSQGSPLPSPFKDTLASSLEGQYERGRPILSRLHESMESIIREAV</sequence>
<evidence type="ECO:0000259" key="8">
    <source>
        <dbReference type="Pfam" id="PF20684"/>
    </source>
</evidence>
<keyword evidence="10" id="KW-1185">Reference proteome</keyword>
<evidence type="ECO:0000256" key="3">
    <source>
        <dbReference type="ARBA" id="ARBA00022989"/>
    </source>
</evidence>
<dbReference type="Pfam" id="PF20684">
    <property type="entry name" value="Fung_rhodopsin"/>
    <property type="match status" value="1"/>
</dbReference>
<dbReference type="PANTHER" id="PTHR33048:SF123">
    <property type="entry name" value="INTEGRAL MEMBRANE PROTEIN"/>
    <property type="match status" value="1"/>
</dbReference>
<feature type="domain" description="Rhodopsin" evidence="8">
    <location>
        <begin position="28"/>
        <end position="298"/>
    </location>
</feature>
<dbReference type="PANTHER" id="PTHR33048">
    <property type="entry name" value="PTH11-LIKE INTEGRAL MEMBRANE PROTEIN (AFU_ORTHOLOGUE AFUA_5G11245)"/>
    <property type="match status" value="1"/>
</dbReference>
<evidence type="ECO:0000256" key="6">
    <source>
        <dbReference type="SAM" id="MobiDB-lite"/>
    </source>
</evidence>
<feature type="transmembrane region" description="Helical" evidence="7">
    <location>
        <begin position="138"/>
        <end position="157"/>
    </location>
</feature>
<keyword evidence="3 7" id="KW-1133">Transmembrane helix</keyword>
<evidence type="ECO:0000256" key="2">
    <source>
        <dbReference type="ARBA" id="ARBA00022692"/>
    </source>
</evidence>
<dbReference type="InterPro" id="IPR052337">
    <property type="entry name" value="SAT4-like"/>
</dbReference>
<feature type="transmembrane region" description="Helical" evidence="7">
    <location>
        <begin position="12"/>
        <end position="32"/>
    </location>
</feature>
<evidence type="ECO:0000256" key="1">
    <source>
        <dbReference type="ARBA" id="ARBA00004141"/>
    </source>
</evidence>
<name>A0A0F4ZDF4_9PEZI</name>
<feature type="transmembrane region" description="Helical" evidence="7">
    <location>
        <begin position="84"/>
        <end position="102"/>
    </location>
</feature>
<proteinExistence type="inferred from homology"/>
<feature type="transmembrane region" description="Helical" evidence="7">
    <location>
        <begin position="275"/>
        <end position="294"/>
    </location>
</feature>
<dbReference type="OrthoDB" id="5329176at2759"/>